<proteinExistence type="inferred from homology"/>
<dbReference type="GO" id="GO:0016020">
    <property type="term" value="C:membrane"/>
    <property type="evidence" value="ECO:0007669"/>
    <property type="project" value="InterPro"/>
</dbReference>
<dbReference type="GO" id="GO:0000032">
    <property type="term" value="P:cell wall mannoprotein biosynthetic process"/>
    <property type="evidence" value="ECO:0007669"/>
    <property type="project" value="TreeGrafter"/>
</dbReference>
<dbReference type="GO" id="GO:0000026">
    <property type="term" value="F:alpha-1,2-mannosyltransferase activity"/>
    <property type="evidence" value="ECO:0007669"/>
    <property type="project" value="TreeGrafter"/>
</dbReference>
<dbReference type="InterPro" id="IPR002685">
    <property type="entry name" value="Glyco_trans_15"/>
</dbReference>
<dbReference type="GO" id="GO:0006487">
    <property type="term" value="P:protein N-linked glycosylation"/>
    <property type="evidence" value="ECO:0007669"/>
    <property type="project" value="TreeGrafter"/>
</dbReference>
<comment type="caution">
    <text evidence="3">The sequence shown here is derived from an EMBL/GenBank/DDBJ whole genome shotgun (WGS) entry which is preliminary data.</text>
</comment>
<accession>A0AAD6UEL5</accession>
<dbReference type="EMBL" id="JARJCN010000009">
    <property type="protein sequence ID" value="KAJ7097913.1"/>
    <property type="molecule type" value="Genomic_DNA"/>
</dbReference>
<dbReference type="PANTHER" id="PTHR31121">
    <property type="entry name" value="ALPHA-1,2 MANNOSYLTRANSFERASE KTR1"/>
    <property type="match status" value="1"/>
</dbReference>
<dbReference type="Pfam" id="PF01793">
    <property type="entry name" value="Glyco_transf_15"/>
    <property type="match status" value="2"/>
</dbReference>
<keyword evidence="4" id="KW-1185">Reference proteome</keyword>
<dbReference type="GO" id="GO:0005794">
    <property type="term" value="C:Golgi apparatus"/>
    <property type="evidence" value="ECO:0007669"/>
    <property type="project" value="TreeGrafter"/>
</dbReference>
<dbReference type="InterPro" id="IPR029044">
    <property type="entry name" value="Nucleotide-diphossugar_trans"/>
</dbReference>
<gene>
    <name evidence="3" type="ORF">B0H15DRAFT_920621</name>
</gene>
<dbReference type="AlphaFoldDB" id="A0AAD6UEL5"/>
<keyword evidence="2" id="KW-0808">Transferase</keyword>
<protein>
    <submittedName>
        <fullName evidence="3">Glycosyltransferase family 15 protein</fullName>
    </submittedName>
</protein>
<evidence type="ECO:0000313" key="3">
    <source>
        <dbReference type="EMBL" id="KAJ7097913.1"/>
    </source>
</evidence>
<dbReference type="Gene3D" id="3.90.550.10">
    <property type="entry name" value="Spore Coat Polysaccharide Biosynthesis Protein SpsA, Chain A"/>
    <property type="match status" value="1"/>
</dbReference>
<evidence type="ECO:0000256" key="2">
    <source>
        <dbReference type="ARBA" id="ARBA00022679"/>
    </source>
</evidence>
<organism evidence="3 4">
    <name type="scientific">Mycena belliarum</name>
    <dbReference type="NCBI Taxonomy" id="1033014"/>
    <lineage>
        <taxon>Eukaryota</taxon>
        <taxon>Fungi</taxon>
        <taxon>Dikarya</taxon>
        <taxon>Basidiomycota</taxon>
        <taxon>Agaricomycotina</taxon>
        <taxon>Agaricomycetes</taxon>
        <taxon>Agaricomycetidae</taxon>
        <taxon>Agaricales</taxon>
        <taxon>Marasmiineae</taxon>
        <taxon>Mycenaceae</taxon>
        <taxon>Mycena</taxon>
    </lineage>
</organism>
<evidence type="ECO:0000313" key="4">
    <source>
        <dbReference type="Proteomes" id="UP001222325"/>
    </source>
</evidence>
<reference evidence="3" key="1">
    <citation type="submission" date="2023-03" db="EMBL/GenBank/DDBJ databases">
        <title>Massive genome expansion in bonnet fungi (Mycena s.s.) driven by repeated elements and novel gene families across ecological guilds.</title>
        <authorList>
            <consortium name="Lawrence Berkeley National Laboratory"/>
            <person name="Harder C.B."/>
            <person name="Miyauchi S."/>
            <person name="Viragh M."/>
            <person name="Kuo A."/>
            <person name="Thoen E."/>
            <person name="Andreopoulos B."/>
            <person name="Lu D."/>
            <person name="Skrede I."/>
            <person name="Drula E."/>
            <person name="Henrissat B."/>
            <person name="Morin E."/>
            <person name="Kohler A."/>
            <person name="Barry K."/>
            <person name="LaButti K."/>
            <person name="Morin E."/>
            <person name="Salamov A."/>
            <person name="Lipzen A."/>
            <person name="Mereny Z."/>
            <person name="Hegedus B."/>
            <person name="Baldrian P."/>
            <person name="Stursova M."/>
            <person name="Weitz H."/>
            <person name="Taylor A."/>
            <person name="Grigoriev I.V."/>
            <person name="Nagy L.G."/>
            <person name="Martin F."/>
            <person name="Kauserud H."/>
        </authorList>
    </citation>
    <scope>NUCLEOTIDE SEQUENCE</scope>
    <source>
        <strain evidence="3">CBHHK173m</strain>
    </source>
</reference>
<sequence>MLLPPIHQQFYIWLATIPANASFVSLARNSDINDVVSSVQSMEGRFNHIYHYPCNTGFSDIWIPQEHWVQPGIYWQACTCRGRQKLINQRIIYGDRERPVVLFFYRHGLLKPYKYYWRIEPDIKYFCDLGTSPSNLHAMNMHMLYSSHIPGFNVSLFVYPANIPTLWNTVKDRVHPGLVSDNNAIYCSYTSSDDGGETYNRCQFWSNFEIGDLDLWRSEAYSKFFDFLDKKGPFQHCPQGVAHTKGKCWCDPKQNFDSCLTKFEALFRS</sequence>
<comment type="similarity">
    <text evidence="1">Belongs to the glycosyltransferase 15 family.</text>
</comment>
<name>A0AAD6UEL5_9AGAR</name>
<dbReference type="PANTHER" id="PTHR31121:SF6">
    <property type="entry name" value="ALPHA-1,2 MANNOSYLTRANSFERASE KTR1"/>
    <property type="match status" value="1"/>
</dbReference>
<dbReference type="Proteomes" id="UP001222325">
    <property type="component" value="Unassembled WGS sequence"/>
</dbReference>
<dbReference type="SUPFAM" id="SSF53448">
    <property type="entry name" value="Nucleotide-diphospho-sugar transferases"/>
    <property type="match status" value="1"/>
</dbReference>
<evidence type="ECO:0000256" key="1">
    <source>
        <dbReference type="ARBA" id="ARBA00007677"/>
    </source>
</evidence>